<proteinExistence type="inferred from homology"/>
<evidence type="ECO:0000313" key="7">
    <source>
        <dbReference type="Proteomes" id="UP000018144"/>
    </source>
</evidence>
<evidence type="ECO:0000256" key="4">
    <source>
        <dbReference type="RuleBase" id="RU000363"/>
    </source>
</evidence>
<dbReference type="InterPro" id="IPR020904">
    <property type="entry name" value="Sc_DH/Rdtase_CS"/>
</dbReference>
<dbReference type="PROSITE" id="PS00061">
    <property type="entry name" value="ADH_SHORT"/>
    <property type="match status" value="1"/>
</dbReference>
<gene>
    <name evidence="6" type="ORF">PCON_04745</name>
</gene>
<dbReference type="eggNOG" id="KOG1205">
    <property type="taxonomic scope" value="Eukaryota"/>
</dbReference>
<dbReference type="InterPro" id="IPR002347">
    <property type="entry name" value="SDR_fam"/>
</dbReference>
<name>U4KUT3_PYROM</name>
<accession>U4KUT3</accession>
<evidence type="ECO:0000256" key="2">
    <source>
        <dbReference type="ARBA" id="ARBA00022857"/>
    </source>
</evidence>
<dbReference type="PANTHER" id="PTHR42901:SF1">
    <property type="entry name" value="ALCOHOL DEHYDROGENASE"/>
    <property type="match status" value="1"/>
</dbReference>
<organism evidence="6 7">
    <name type="scientific">Pyronema omphalodes (strain CBS 100304)</name>
    <name type="common">Pyronema confluens</name>
    <dbReference type="NCBI Taxonomy" id="1076935"/>
    <lineage>
        <taxon>Eukaryota</taxon>
        <taxon>Fungi</taxon>
        <taxon>Dikarya</taxon>
        <taxon>Ascomycota</taxon>
        <taxon>Pezizomycotina</taxon>
        <taxon>Pezizomycetes</taxon>
        <taxon>Pezizales</taxon>
        <taxon>Pyronemataceae</taxon>
        <taxon>Pyronema</taxon>
    </lineage>
</organism>
<dbReference type="InterPro" id="IPR036291">
    <property type="entry name" value="NAD(P)-bd_dom_sf"/>
</dbReference>
<dbReference type="Proteomes" id="UP000018144">
    <property type="component" value="Unassembled WGS sequence"/>
</dbReference>
<keyword evidence="7" id="KW-1185">Reference proteome</keyword>
<dbReference type="OMA" id="WDVNELE"/>
<keyword evidence="2" id="KW-0521">NADP</keyword>
<dbReference type="PRINTS" id="PR00081">
    <property type="entry name" value="GDHRDH"/>
</dbReference>
<evidence type="ECO:0000313" key="6">
    <source>
        <dbReference type="EMBL" id="CCX05158.1"/>
    </source>
</evidence>
<feature type="region of interest" description="Disordered" evidence="5">
    <location>
        <begin position="14"/>
        <end position="33"/>
    </location>
</feature>
<sequence length="338" mass="37254">MHLPKLLSIFRRPSAKTSKRASPSVSSPAPFPSLPQMPACNPASMLTENPDYLWDYTPTVHSTVYPSLDPTLFSLPSNFTVLITGAGRGVGRGIALAYAKAGAGGIIITSRTMEELEKVEREMKAVGKRGLKVVRIRYDVKSEEQAKGVAERIWREFGRLDCLVNNAGMLPKPERIGESPCSTLETCVQTNMIGPYFLTHHCLPLLLSSEAGAKAVVSITSVGAMTVLKGFTGYATTKLGLLRMAEIMQREWQDKGLLAYTVHPGSVKTKLSEDGLPELMSIFGDSSDLSGAFVVWLTKQRREWLTSRFLSANWDVDELEAMKEGILERDALKMRMVR</sequence>
<dbReference type="EMBL" id="HF935235">
    <property type="protein sequence ID" value="CCX05158.1"/>
    <property type="molecule type" value="Genomic_DNA"/>
</dbReference>
<dbReference type="Pfam" id="PF00106">
    <property type="entry name" value="adh_short"/>
    <property type="match status" value="1"/>
</dbReference>
<evidence type="ECO:0000256" key="3">
    <source>
        <dbReference type="ARBA" id="ARBA00023002"/>
    </source>
</evidence>
<keyword evidence="3" id="KW-0560">Oxidoreductase</keyword>
<protein>
    <submittedName>
        <fullName evidence="6">Similar to 3-oxoacyl-[acyl-carrier-protein] reductase FabG acc. no. Q6G9Y2</fullName>
    </submittedName>
</protein>
<dbReference type="STRING" id="1076935.U4KUT3"/>
<dbReference type="SUPFAM" id="SSF51735">
    <property type="entry name" value="NAD(P)-binding Rossmann-fold domains"/>
    <property type="match status" value="1"/>
</dbReference>
<dbReference type="GO" id="GO:0016491">
    <property type="term" value="F:oxidoreductase activity"/>
    <property type="evidence" value="ECO:0007669"/>
    <property type="project" value="UniProtKB-KW"/>
</dbReference>
<comment type="similarity">
    <text evidence="1 4">Belongs to the short-chain dehydrogenases/reductases (SDR) family.</text>
</comment>
<reference evidence="6 7" key="1">
    <citation type="journal article" date="2013" name="PLoS Genet.">
        <title>The genome and development-dependent transcriptomes of Pyronema confluens: a window into fungal evolution.</title>
        <authorList>
            <person name="Traeger S."/>
            <person name="Altegoer F."/>
            <person name="Freitag M."/>
            <person name="Gabaldon T."/>
            <person name="Kempken F."/>
            <person name="Kumar A."/>
            <person name="Marcet-Houben M."/>
            <person name="Poggeler S."/>
            <person name="Stajich J.E."/>
            <person name="Nowrousian M."/>
        </authorList>
    </citation>
    <scope>NUCLEOTIDE SEQUENCE [LARGE SCALE GENOMIC DNA]</scope>
    <source>
        <strain evidence="7">CBS 100304</strain>
        <tissue evidence="6">Vegetative mycelium</tissue>
    </source>
</reference>
<evidence type="ECO:0000256" key="1">
    <source>
        <dbReference type="ARBA" id="ARBA00006484"/>
    </source>
</evidence>
<dbReference type="AlphaFoldDB" id="U4KUT3"/>
<dbReference type="PANTHER" id="PTHR42901">
    <property type="entry name" value="ALCOHOL DEHYDROGENASE"/>
    <property type="match status" value="1"/>
</dbReference>
<dbReference type="OrthoDB" id="1933717at2759"/>
<dbReference type="CDD" id="cd05233">
    <property type="entry name" value="SDR_c"/>
    <property type="match status" value="1"/>
</dbReference>
<evidence type="ECO:0000256" key="5">
    <source>
        <dbReference type="SAM" id="MobiDB-lite"/>
    </source>
</evidence>
<dbReference type="PRINTS" id="PR00080">
    <property type="entry name" value="SDRFAMILY"/>
</dbReference>
<dbReference type="Gene3D" id="3.40.50.720">
    <property type="entry name" value="NAD(P)-binding Rossmann-like Domain"/>
    <property type="match status" value="1"/>
</dbReference>